<proteinExistence type="predicted"/>
<gene>
    <name evidence="2" type="ORF">GCM10023081_23510</name>
</gene>
<dbReference type="EMBL" id="BAABEO010000015">
    <property type="protein sequence ID" value="GAA3685283.1"/>
    <property type="molecule type" value="Genomic_DNA"/>
</dbReference>
<organism evidence="2 3">
    <name type="scientific">Arthrobacter ginkgonis</name>
    <dbReference type="NCBI Taxonomy" id="1630594"/>
    <lineage>
        <taxon>Bacteria</taxon>
        <taxon>Bacillati</taxon>
        <taxon>Actinomycetota</taxon>
        <taxon>Actinomycetes</taxon>
        <taxon>Micrococcales</taxon>
        <taxon>Micrococcaceae</taxon>
        <taxon>Arthrobacter</taxon>
    </lineage>
</organism>
<sequence length="173" mass="18664">MAVPAGGPYLEPAVLEIEWTPTAVVKAAGVAWDALPGLFDRGYQAVSAALQDEGKPPVGPAFALYPRQPGATVDLELGFPLIRPLQGGLPSIEQDNPRTDLDVVPSELPGGRVAVFSHLGPYDALGDAWQRLTAWAEGQGHTLRLPFWEVYVTEPTPEMDPATLRTDLYLPLR</sequence>
<dbReference type="SUPFAM" id="SSF55136">
    <property type="entry name" value="Probable bacterial effector-binding domain"/>
    <property type="match status" value="1"/>
</dbReference>
<feature type="domain" description="AraC effector-binding" evidence="1">
    <location>
        <begin position="15"/>
        <end position="173"/>
    </location>
</feature>
<reference evidence="3" key="1">
    <citation type="journal article" date="2019" name="Int. J. Syst. Evol. Microbiol.">
        <title>The Global Catalogue of Microorganisms (GCM) 10K type strain sequencing project: providing services to taxonomists for standard genome sequencing and annotation.</title>
        <authorList>
            <consortium name="The Broad Institute Genomics Platform"/>
            <consortium name="The Broad Institute Genome Sequencing Center for Infectious Disease"/>
            <person name="Wu L."/>
            <person name="Ma J."/>
        </authorList>
    </citation>
    <scope>NUCLEOTIDE SEQUENCE [LARGE SCALE GENOMIC DNA]</scope>
    <source>
        <strain evidence="3">JCM 30742</strain>
    </source>
</reference>
<evidence type="ECO:0000259" key="1">
    <source>
        <dbReference type="SMART" id="SM00871"/>
    </source>
</evidence>
<evidence type="ECO:0000313" key="3">
    <source>
        <dbReference type="Proteomes" id="UP001500752"/>
    </source>
</evidence>
<dbReference type="RefSeq" id="WP_345150970.1">
    <property type="nucleotide sequence ID" value="NZ_BAABEO010000015.1"/>
</dbReference>
<dbReference type="Gene3D" id="3.20.80.10">
    <property type="entry name" value="Regulatory factor, effector binding domain"/>
    <property type="match status" value="1"/>
</dbReference>
<keyword evidence="3" id="KW-1185">Reference proteome</keyword>
<dbReference type="InterPro" id="IPR011256">
    <property type="entry name" value="Reg_factor_effector_dom_sf"/>
</dbReference>
<evidence type="ECO:0000313" key="2">
    <source>
        <dbReference type="EMBL" id="GAA3685283.1"/>
    </source>
</evidence>
<protein>
    <submittedName>
        <fullName evidence="2">GyrI-like domain-containing protein</fullName>
    </submittedName>
</protein>
<dbReference type="InterPro" id="IPR010499">
    <property type="entry name" value="AraC_E-bd"/>
</dbReference>
<accession>A0ABP7CAC2</accession>
<dbReference type="Pfam" id="PF06445">
    <property type="entry name" value="GyrI-like"/>
    <property type="match status" value="1"/>
</dbReference>
<comment type="caution">
    <text evidence="2">The sequence shown here is derived from an EMBL/GenBank/DDBJ whole genome shotgun (WGS) entry which is preliminary data.</text>
</comment>
<name>A0ABP7CAC2_9MICC</name>
<dbReference type="SMART" id="SM00871">
    <property type="entry name" value="AraC_E_bind"/>
    <property type="match status" value="1"/>
</dbReference>
<dbReference type="InterPro" id="IPR029442">
    <property type="entry name" value="GyrI-like"/>
</dbReference>
<dbReference type="Proteomes" id="UP001500752">
    <property type="component" value="Unassembled WGS sequence"/>
</dbReference>